<keyword evidence="2 8" id="KW-0479">Metal-binding</keyword>
<dbReference type="InterPro" id="IPR013087">
    <property type="entry name" value="Znf_C2H2_type"/>
</dbReference>
<keyword evidence="5 8" id="KW-0862">Zinc</keyword>
<reference evidence="12" key="1">
    <citation type="journal article" date="2015" name="Proc. Natl. Acad. Sci. U.S.A.">
        <title>Genome sequence of the Asian Tiger mosquito, Aedes albopictus, reveals insights into its biology, genetics, and evolution.</title>
        <authorList>
            <person name="Chen X.G."/>
            <person name="Jiang X."/>
            <person name="Gu J."/>
            <person name="Xu M."/>
            <person name="Wu Y."/>
            <person name="Deng Y."/>
            <person name="Zhang C."/>
            <person name="Bonizzoni M."/>
            <person name="Dermauw W."/>
            <person name="Vontas J."/>
            <person name="Armbruster P."/>
            <person name="Huang X."/>
            <person name="Yang Y."/>
            <person name="Zhang H."/>
            <person name="He W."/>
            <person name="Peng H."/>
            <person name="Liu Y."/>
            <person name="Wu K."/>
            <person name="Chen J."/>
            <person name="Lirakis M."/>
            <person name="Topalis P."/>
            <person name="Van Leeuwen T."/>
            <person name="Hall A.B."/>
            <person name="Jiang X."/>
            <person name="Thorpe C."/>
            <person name="Mueller R.L."/>
            <person name="Sun C."/>
            <person name="Waterhouse R.M."/>
            <person name="Yan G."/>
            <person name="Tu Z.J."/>
            <person name="Fang X."/>
            <person name="James A.A."/>
        </authorList>
    </citation>
    <scope>NUCLEOTIDE SEQUENCE [LARGE SCALE GENOMIC DNA]</scope>
    <source>
        <strain evidence="12">Foshan</strain>
    </source>
</reference>
<evidence type="ECO:0000256" key="1">
    <source>
        <dbReference type="ARBA" id="ARBA00004123"/>
    </source>
</evidence>
<dbReference type="PANTHER" id="PTHR16515:SF66">
    <property type="entry name" value="C2H2-TYPE DOMAIN-CONTAINING PROTEIN"/>
    <property type="match status" value="1"/>
</dbReference>
<dbReference type="EnsemblMetazoa" id="AALFPA23_011827.R16817">
    <property type="protein sequence ID" value="AALFPA23_011827.P16817"/>
    <property type="gene ID" value="AALFPA23_011827"/>
</dbReference>
<dbReference type="SMART" id="SM00355">
    <property type="entry name" value="ZnF_C2H2"/>
    <property type="match status" value="5"/>
</dbReference>
<evidence type="ECO:0000313" key="12">
    <source>
        <dbReference type="Proteomes" id="UP000069940"/>
    </source>
</evidence>
<dbReference type="Gene3D" id="3.30.160.60">
    <property type="entry name" value="Classic Zinc Finger"/>
    <property type="match status" value="3"/>
</dbReference>
<sequence length="352" mass="41622">MNAYTLCRLCLKDGTDLNFAHNEIAGRSEDSLEQSLEQLVMQYLPIQIIKSEHSGYPFICGCCISQIKQWHRFCTSCIDNDTIYQKKLLSEQQIHNDQSLNRQEKMVLKEEIMLESSHDDLTTEQYLGNEPTGTIKVEENSDNDHHQENISYAELQKAEAENEETTPENTKEEKLVPEQYNFPKTHSAEDLDKFLVEPMDDRKIGRKYQCPHCPSSFAARNKFREHINVHTRLKMYKCDQCDKEYTRRDSLKLHKVTHSKERKYVCPVCEKTFYQRTALARHKRKHFEQPTVKCTECDYMTYSNCELRLHFKKHLKERPFVCELCGHTFYRKNNLKTHLERHQKNATDKASL</sequence>
<dbReference type="SMART" id="SM00868">
    <property type="entry name" value="zf-AD"/>
    <property type="match status" value="1"/>
</dbReference>
<evidence type="ECO:0000256" key="2">
    <source>
        <dbReference type="ARBA" id="ARBA00022723"/>
    </source>
</evidence>
<evidence type="ECO:0000256" key="6">
    <source>
        <dbReference type="ARBA" id="ARBA00023242"/>
    </source>
</evidence>
<dbReference type="SUPFAM" id="SSF57716">
    <property type="entry name" value="Glucocorticoid receptor-like (DNA-binding domain)"/>
    <property type="match status" value="1"/>
</dbReference>
<dbReference type="PROSITE" id="PS00028">
    <property type="entry name" value="ZINC_FINGER_C2H2_1"/>
    <property type="match status" value="4"/>
</dbReference>
<proteinExistence type="predicted"/>
<dbReference type="Gene3D" id="3.40.1800.20">
    <property type="match status" value="1"/>
</dbReference>
<keyword evidence="12" id="KW-1185">Reference proteome</keyword>
<feature type="domain" description="ZAD" evidence="10">
    <location>
        <begin position="5"/>
        <end position="87"/>
    </location>
</feature>
<dbReference type="Pfam" id="PF00096">
    <property type="entry name" value="zf-C2H2"/>
    <property type="match status" value="4"/>
</dbReference>
<dbReference type="GeneID" id="134291620"/>
<evidence type="ECO:0000256" key="8">
    <source>
        <dbReference type="PROSITE-ProRule" id="PRU01263"/>
    </source>
</evidence>
<dbReference type="Pfam" id="PF07776">
    <property type="entry name" value="zf-AD"/>
    <property type="match status" value="1"/>
</dbReference>
<organism evidence="11 12">
    <name type="scientific">Aedes albopictus</name>
    <name type="common">Asian tiger mosquito</name>
    <name type="synonym">Stegomyia albopicta</name>
    <dbReference type="NCBI Taxonomy" id="7160"/>
    <lineage>
        <taxon>Eukaryota</taxon>
        <taxon>Metazoa</taxon>
        <taxon>Ecdysozoa</taxon>
        <taxon>Arthropoda</taxon>
        <taxon>Hexapoda</taxon>
        <taxon>Insecta</taxon>
        <taxon>Pterygota</taxon>
        <taxon>Neoptera</taxon>
        <taxon>Endopterygota</taxon>
        <taxon>Diptera</taxon>
        <taxon>Nematocera</taxon>
        <taxon>Culicoidea</taxon>
        <taxon>Culicidae</taxon>
        <taxon>Culicinae</taxon>
        <taxon>Aedini</taxon>
        <taxon>Aedes</taxon>
        <taxon>Stegomyia</taxon>
    </lineage>
</organism>
<evidence type="ECO:0000259" key="9">
    <source>
        <dbReference type="PROSITE" id="PS50157"/>
    </source>
</evidence>
<dbReference type="InterPro" id="IPR036236">
    <property type="entry name" value="Znf_C2H2_sf"/>
</dbReference>
<feature type="binding site" evidence="8">
    <location>
        <position position="60"/>
    </location>
    <ligand>
        <name>Zn(2+)</name>
        <dbReference type="ChEBI" id="CHEBI:29105"/>
    </ligand>
</feature>
<feature type="binding site" evidence="8">
    <location>
        <position position="10"/>
    </location>
    <ligand>
        <name>Zn(2+)</name>
        <dbReference type="ChEBI" id="CHEBI:29105"/>
    </ligand>
</feature>
<keyword evidence="4 7" id="KW-0863">Zinc-finger</keyword>
<evidence type="ECO:0000256" key="5">
    <source>
        <dbReference type="ARBA" id="ARBA00022833"/>
    </source>
</evidence>
<dbReference type="PANTHER" id="PTHR16515">
    <property type="entry name" value="PR DOMAIN ZINC FINGER PROTEIN"/>
    <property type="match status" value="1"/>
</dbReference>
<evidence type="ECO:0000256" key="7">
    <source>
        <dbReference type="PROSITE-ProRule" id="PRU00042"/>
    </source>
</evidence>
<feature type="domain" description="C2H2-type" evidence="9">
    <location>
        <begin position="264"/>
        <end position="291"/>
    </location>
</feature>
<comment type="subcellular location">
    <subcellularLocation>
        <location evidence="1">Nucleus</location>
    </subcellularLocation>
</comment>
<dbReference type="RefSeq" id="XP_062715586.1">
    <property type="nucleotide sequence ID" value="XM_062859602.1"/>
</dbReference>
<dbReference type="InterPro" id="IPR050331">
    <property type="entry name" value="Zinc_finger"/>
</dbReference>
<dbReference type="Proteomes" id="UP000069940">
    <property type="component" value="Unassembled WGS sequence"/>
</dbReference>
<feature type="domain" description="C2H2-type" evidence="9">
    <location>
        <begin position="320"/>
        <end position="347"/>
    </location>
</feature>
<feature type="domain" description="C2H2-type" evidence="9">
    <location>
        <begin position="292"/>
        <end position="319"/>
    </location>
</feature>
<evidence type="ECO:0000313" key="11">
    <source>
        <dbReference type="EnsemblMetazoa" id="AALFPA23_011827.P16817"/>
    </source>
</evidence>
<keyword evidence="6" id="KW-0539">Nucleus</keyword>
<feature type="binding site" evidence="8">
    <location>
        <position position="63"/>
    </location>
    <ligand>
        <name>Zn(2+)</name>
        <dbReference type="ChEBI" id="CHEBI:29105"/>
    </ligand>
</feature>
<accession>A0ABM1YSQ8</accession>
<evidence type="ECO:0000256" key="3">
    <source>
        <dbReference type="ARBA" id="ARBA00022737"/>
    </source>
</evidence>
<dbReference type="PROSITE" id="PS51915">
    <property type="entry name" value="ZAD"/>
    <property type="match status" value="1"/>
</dbReference>
<evidence type="ECO:0008006" key="13">
    <source>
        <dbReference type="Google" id="ProtNLM"/>
    </source>
</evidence>
<feature type="binding site" evidence="8">
    <location>
        <position position="7"/>
    </location>
    <ligand>
        <name>Zn(2+)</name>
        <dbReference type="ChEBI" id="CHEBI:29105"/>
    </ligand>
</feature>
<keyword evidence="3" id="KW-0677">Repeat</keyword>
<dbReference type="InterPro" id="IPR012934">
    <property type="entry name" value="Znf_AD"/>
</dbReference>
<evidence type="ECO:0000256" key="4">
    <source>
        <dbReference type="ARBA" id="ARBA00022771"/>
    </source>
</evidence>
<feature type="domain" description="C2H2-type" evidence="9">
    <location>
        <begin position="236"/>
        <end position="263"/>
    </location>
</feature>
<protein>
    <recommendedName>
        <fullName evidence="13">C2h2-type zn-finger protein</fullName>
    </recommendedName>
</protein>
<dbReference type="PROSITE" id="PS50157">
    <property type="entry name" value="ZINC_FINGER_C2H2_2"/>
    <property type="match status" value="5"/>
</dbReference>
<name>A0ABM1YSQ8_AEDAL</name>
<evidence type="ECO:0000259" key="10">
    <source>
        <dbReference type="PROSITE" id="PS51915"/>
    </source>
</evidence>
<dbReference type="SUPFAM" id="SSF57667">
    <property type="entry name" value="beta-beta-alpha zinc fingers"/>
    <property type="match status" value="3"/>
</dbReference>
<feature type="domain" description="C2H2-type" evidence="9">
    <location>
        <begin position="208"/>
        <end position="235"/>
    </location>
</feature>
<reference evidence="11" key="2">
    <citation type="submission" date="2025-05" db="UniProtKB">
        <authorList>
            <consortium name="EnsemblMetazoa"/>
        </authorList>
    </citation>
    <scope>IDENTIFICATION</scope>
    <source>
        <strain evidence="11">Foshan</strain>
    </source>
</reference>